<proteinExistence type="predicted"/>
<dbReference type="PROSITE" id="PS00552">
    <property type="entry name" value="HTH_MERR_1"/>
    <property type="match status" value="1"/>
</dbReference>
<dbReference type="Proteomes" id="UP001367513">
    <property type="component" value="Unassembled WGS sequence"/>
</dbReference>
<dbReference type="PROSITE" id="PS50937">
    <property type="entry name" value="HTH_MERR_2"/>
    <property type="match status" value="1"/>
</dbReference>
<feature type="domain" description="HTH merR-type" evidence="2">
    <location>
        <begin position="1"/>
        <end position="71"/>
    </location>
</feature>
<gene>
    <name evidence="3" type="ORF">WG925_05745</name>
</gene>
<dbReference type="Pfam" id="PF13411">
    <property type="entry name" value="MerR_1"/>
    <property type="match status" value="1"/>
</dbReference>
<evidence type="ECO:0000313" key="3">
    <source>
        <dbReference type="EMBL" id="MEK6463241.1"/>
    </source>
</evidence>
<protein>
    <submittedName>
        <fullName evidence="3">MerR family transcriptional regulator</fullName>
    </submittedName>
</protein>
<reference evidence="3 4" key="1">
    <citation type="submission" date="2024-03" db="EMBL/GenBank/DDBJ databases">
        <title>Draft genome sequence of Pseudonocardia carboxydivorans JCM 14827.</title>
        <authorList>
            <person name="Duangmal K."/>
        </authorList>
    </citation>
    <scope>NUCLEOTIDE SEQUENCE [LARGE SCALE GENOMIC DNA]</scope>
    <source>
        <strain evidence="3 4">JCM 14827</strain>
    </source>
</reference>
<keyword evidence="1" id="KW-0238">DNA-binding</keyword>
<dbReference type="EMBL" id="JBBPIX010000002">
    <property type="protein sequence ID" value="MEK6463241.1"/>
    <property type="molecule type" value="Genomic_DNA"/>
</dbReference>
<dbReference type="SMART" id="SM00422">
    <property type="entry name" value="HTH_MERR"/>
    <property type="match status" value="1"/>
</dbReference>
<evidence type="ECO:0000313" key="4">
    <source>
        <dbReference type="Proteomes" id="UP001367513"/>
    </source>
</evidence>
<name>A0ABU9ABA7_PSEA5</name>
<organism evidence="3 4">
    <name type="scientific">Pseudonocardia alni subsp. carboxydivorans</name>
    <dbReference type="NCBI Taxonomy" id="415010"/>
    <lineage>
        <taxon>Bacteria</taxon>
        <taxon>Bacillati</taxon>
        <taxon>Actinomycetota</taxon>
        <taxon>Actinomycetes</taxon>
        <taxon>Pseudonocardiales</taxon>
        <taxon>Pseudonocardiaceae</taxon>
        <taxon>Pseudonocardia</taxon>
    </lineage>
</organism>
<dbReference type="InterPro" id="IPR000551">
    <property type="entry name" value="MerR-type_HTH_dom"/>
</dbReference>
<sequence length="289" mass="30795">MLSIGEFARITGLTVKALRHYDERDLIRPTRVDPFTRHRSYGNGQLADAVLVAALRTADMPLERIRAALTSPADARAVVAGFRSELAAARAAQDAALAAAEVFVDAFADPGPVVERDVDARHWAGVELSVPVPDDPETTAGADAALSRAAGRLRAELEHAGASPQQPMWTAMAEGDDGAALVTLCWPLTAPAPQGLPTTVEDLPVRTGTLSRRRELVARWDRGPEDATGHGLPHPAMIALMHELSAREAAGLPDPLDRTDALRQTVWPTDGPHGSAVVELALTLLAHER</sequence>
<dbReference type="InterPro" id="IPR009061">
    <property type="entry name" value="DNA-bd_dom_put_sf"/>
</dbReference>
<dbReference type="SUPFAM" id="SSF46955">
    <property type="entry name" value="Putative DNA-binding domain"/>
    <property type="match status" value="1"/>
</dbReference>
<evidence type="ECO:0000259" key="2">
    <source>
        <dbReference type="PROSITE" id="PS50937"/>
    </source>
</evidence>
<dbReference type="Gene3D" id="1.10.1660.10">
    <property type="match status" value="1"/>
</dbReference>
<dbReference type="PANTHER" id="PTHR30204">
    <property type="entry name" value="REDOX-CYCLING DRUG-SENSING TRANSCRIPTIONAL ACTIVATOR SOXR"/>
    <property type="match status" value="1"/>
</dbReference>
<accession>A0ABU9ABA7</accession>
<dbReference type="InterPro" id="IPR047057">
    <property type="entry name" value="MerR_fam"/>
</dbReference>
<dbReference type="PANTHER" id="PTHR30204:SF97">
    <property type="entry name" value="MERR FAMILY REGULATORY PROTEIN"/>
    <property type="match status" value="1"/>
</dbReference>
<comment type="caution">
    <text evidence="3">The sequence shown here is derived from an EMBL/GenBank/DDBJ whole genome shotgun (WGS) entry which is preliminary data.</text>
</comment>
<keyword evidence="4" id="KW-1185">Reference proteome</keyword>
<evidence type="ECO:0000256" key="1">
    <source>
        <dbReference type="ARBA" id="ARBA00023125"/>
    </source>
</evidence>
<dbReference type="RefSeq" id="WP_346108726.1">
    <property type="nucleotide sequence ID" value="NZ_BAAAOD010000103.1"/>
</dbReference>